<protein>
    <submittedName>
        <fullName evidence="1">Uncharacterized protein</fullName>
    </submittedName>
</protein>
<sequence length="90" mass="10391">MFERHQEGNLTDSWLNHQAEKSTQLHPWLTESPRLHNQPITLYDDSSVFPKLSQRADTLVQQGFNRFPILPVDLFSDKVNDQTVIQSSIG</sequence>
<evidence type="ECO:0000313" key="2">
    <source>
        <dbReference type="Proteomes" id="UP001283361"/>
    </source>
</evidence>
<dbReference type="Proteomes" id="UP001283361">
    <property type="component" value="Unassembled WGS sequence"/>
</dbReference>
<keyword evidence="2" id="KW-1185">Reference proteome</keyword>
<organism evidence="1 2">
    <name type="scientific">Elysia crispata</name>
    <name type="common">lettuce slug</name>
    <dbReference type="NCBI Taxonomy" id="231223"/>
    <lineage>
        <taxon>Eukaryota</taxon>
        <taxon>Metazoa</taxon>
        <taxon>Spiralia</taxon>
        <taxon>Lophotrochozoa</taxon>
        <taxon>Mollusca</taxon>
        <taxon>Gastropoda</taxon>
        <taxon>Heterobranchia</taxon>
        <taxon>Euthyneura</taxon>
        <taxon>Panpulmonata</taxon>
        <taxon>Sacoglossa</taxon>
        <taxon>Placobranchoidea</taxon>
        <taxon>Plakobranchidae</taxon>
        <taxon>Elysia</taxon>
    </lineage>
</organism>
<dbReference type="EMBL" id="JAWDGP010007852">
    <property type="protein sequence ID" value="KAK3702628.1"/>
    <property type="molecule type" value="Genomic_DNA"/>
</dbReference>
<gene>
    <name evidence="1" type="ORF">RRG08_042617</name>
</gene>
<accession>A0AAE0XQD1</accession>
<dbReference type="AlphaFoldDB" id="A0AAE0XQD1"/>
<reference evidence="1" key="1">
    <citation type="journal article" date="2023" name="G3 (Bethesda)">
        <title>A reference genome for the long-term kleptoplast-retaining sea slug Elysia crispata morphotype clarki.</title>
        <authorList>
            <person name="Eastman K.E."/>
            <person name="Pendleton A.L."/>
            <person name="Shaikh M.A."/>
            <person name="Suttiyut T."/>
            <person name="Ogas R."/>
            <person name="Tomko P."/>
            <person name="Gavelis G."/>
            <person name="Widhalm J.R."/>
            <person name="Wisecaver J.H."/>
        </authorList>
    </citation>
    <scope>NUCLEOTIDE SEQUENCE</scope>
    <source>
        <strain evidence="1">ECLA1</strain>
    </source>
</reference>
<name>A0AAE0XQD1_9GAST</name>
<comment type="caution">
    <text evidence="1">The sequence shown here is derived from an EMBL/GenBank/DDBJ whole genome shotgun (WGS) entry which is preliminary data.</text>
</comment>
<evidence type="ECO:0000313" key="1">
    <source>
        <dbReference type="EMBL" id="KAK3702628.1"/>
    </source>
</evidence>
<proteinExistence type="predicted"/>